<dbReference type="GO" id="GO:0003677">
    <property type="term" value="F:DNA binding"/>
    <property type="evidence" value="ECO:0007669"/>
    <property type="project" value="UniProtKB-KW"/>
</dbReference>
<dbReference type="GO" id="GO:0003700">
    <property type="term" value="F:DNA-binding transcription factor activity"/>
    <property type="evidence" value="ECO:0007669"/>
    <property type="project" value="InterPro"/>
</dbReference>
<organism evidence="5 6">
    <name type="scientific">Secundilactobacillus odoratitofui DSM 19909 = JCM 15043</name>
    <dbReference type="NCBI Taxonomy" id="1423776"/>
    <lineage>
        <taxon>Bacteria</taxon>
        <taxon>Bacillati</taxon>
        <taxon>Bacillota</taxon>
        <taxon>Bacilli</taxon>
        <taxon>Lactobacillales</taxon>
        <taxon>Lactobacillaceae</taxon>
        <taxon>Secundilactobacillus</taxon>
    </lineage>
</organism>
<gene>
    <name evidence="5" type="ORF">FD04_GL000588</name>
</gene>
<keyword evidence="6" id="KW-1185">Reference proteome</keyword>
<dbReference type="EMBL" id="AZEE01000027">
    <property type="protein sequence ID" value="KRK98847.1"/>
    <property type="molecule type" value="Genomic_DNA"/>
</dbReference>
<evidence type="ECO:0000313" key="6">
    <source>
        <dbReference type="Proteomes" id="UP000051160"/>
    </source>
</evidence>
<evidence type="ECO:0000256" key="1">
    <source>
        <dbReference type="ARBA" id="ARBA00023015"/>
    </source>
</evidence>
<dbReference type="InterPro" id="IPR036390">
    <property type="entry name" value="WH_DNA-bd_sf"/>
</dbReference>
<dbReference type="AlphaFoldDB" id="A0A0R1LT88"/>
<evidence type="ECO:0000259" key="4">
    <source>
        <dbReference type="PROSITE" id="PS50995"/>
    </source>
</evidence>
<dbReference type="Gene3D" id="1.10.10.10">
    <property type="entry name" value="Winged helix-like DNA-binding domain superfamily/Winged helix DNA-binding domain"/>
    <property type="match status" value="1"/>
</dbReference>
<accession>A0A0R1LT88</accession>
<dbReference type="STRING" id="1423776.FD04_GL000588"/>
<dbReference type="PATRIC" id="fig|1423776.4.peg.593"/>
<proteinExistence type="predicted"/>
<dbReference type="RefSeq" id="WP_054698999.1">
    <property type="nucleotide sequence ID" value="NZ_AZEE01000027.1"/>
</dbReference>
<keyword evidence="1" id="KW-0805">Transcription regulation</keyword>
<dbReference type="PROSITE" id="PS50995">
    <property type="entry name" value="HTH_MARR_2"/>
    <property type="match status" value="1"/>
</dbReference>
<name>A0A0R1LT88_9LACO</name>
<dbReference type="InterPro" id="IPR036388">
    <property type="entry name" value="WH-like_DNA-bd_sf"/>
</dbReference>
<sequence>MNEKTTTSLIHQIASFETQYLNHALKSLNLNSDQGRAINFIAHHPNSMQRDIARYLNRQEASVTNLLKGLVARQLIVRTIPEENERTKILSLTQAGEDIVADIQRAFDQLTELLEAPLSDSEATKLTQLLNTIQLHLKKDE</sequence>
<comment type="caution">
    <text evidence="5">The sequence shown here is derived from an EMBL/GenBank/DDBJ whole genome shotgun (WGS) entry which is preliminary data.</text>
</comment>
<dbReference type="Pfam" id="PF12802">
    <property type="entry name" value="MarR_2"/>
    <property type="match status" value="1"/>
</dbReference>
<evidence type="ECO:0000256" key="3">
    <source>
        <dbReference type="ARBA" id="ARBA00023163"/>
    </source>
</evidence>
<keyword evidence="2" id="KW-0238">DNA-binding</keyword>
<dbReference type="InterPro" id="IPR000835">
    <property type="entry name" value="HTH_MarR-typ"/>
</dbReference>
<evidence type="ECO:0000313" key="5">
    <source>
        <dbReference type="EMBL" id="KRK98847.1"/>
    </source>
</evidence>
<feature type="domain" description="HTH marR-type" evidence="4">
    <location>
        <begin position="1"/>
        <end position="135"/>
    </location>
</feature>
<dbReference type="PANTHER" id="PTHR42756">
    <property type="entry name" value="TRANSCRIPTIONAL REGULATOR, MARR"/>
    <property type="match status" value="1"/>
</dbReference>
<dbReference type="PANTHER" id="PTHR42756:SF1">
    <property type="entry name" value="TRANSCRIPTIONAL REPRESSOR OF EMRAB OPERON"/>
    <property type="match status" value="1"/>
</dbReference>
<protein>
    <recommendedName>
        <fullName evidence="4">HTH marR-type domain-containing protein</fullName>
    </recommendedName>
</protein>
<keyword evidence="3" id="KW-0804">Transcription</keyword>
<dbReference type="SMART" id="SM00347">
    <property type="entry name" value="HTH_MARR"/>
    <property type="match status" value="1"/>
</dbReference>
<dbReference type="SUPFAM" id="SSF46785">
    <property type="entry name" value="Winged helix' DNA-binding domain"/>
    <property type="match status" value="1"/>
</dbReference>
<evidence type="ECO:0000256" key="2">
    <source>
        <dbReference type="ARBA" id="ARBA00023125"/>
    </source>
</evidence>
<reference evidence="5 6" key="1">
    <citation type="journal article" date="2015" name="Genome Announc.">
        <title>Expanding the biotechnology potential of lactobacilli through comparative genomics of 213 strains and associated genera.</title>
        <authorList>
            <person name="Sun Z."/>
            <person name="Harris H.M."/>
            <person name="McCann A."/>
            <person name="Guo C."/>
            <person name="Argimon S."/>
            <person name="Zhang W."/>
            <person name="Yang X."/>
            <person name="Jeffery I.B."/>
            <person name="Cooney J.C."/>
            <person name="Kagawa T.F."/>
            <person name="Liu W."/>
            <person name="Song Y."/>
            <person name="Salvetti E."/>
            <person name="Wrobel A."/>
            <person name="Rasinkangas P."/>
            <person name="Parkhill J."/>
            <person name="Rea M.C."/>
            <person name="O'Sullivan O."/>
            <person name="Ritari J."/>
            <person name="Douillard F.P."/>
            <person name="Paul Ross R."/>
            <person name="Yang R."/>
            <person name="Briner A.E."/>
            <person name="Felis G.E."/>
            <person name="de Vos W.M."/>
            <person name="Barrangou R."/>
            <person name="Klaenhammer T.R."/>
            <person name="Caufield P.W."/>
            <person name="Cui Y."/>
            <person name="Zhang H."/>
            <person name="O'Toole P.W."/>
        </authorList>
    </citation>
    <scope>NUCLEOTIDE SEQUENCE [LARGE SCALE GENOMIC DNA]</scope>
    <source>
        <strain evidence="5 6">DSM 19909</strain>
    </source>
</reference>
<dbReference type="Proteomes" id="UP000051160">
    <property type="component" value="Unassembled WGS sequence"/>
</dbReference>